<dbReference type="GO" id="GO:0003677">
    <property type="term" value="F:DNA binding"/>
    <property type="evidence" value="ECO:0007669"/>
    <property type="project" value="InterPro"/>
</dbReference>
<gene>
    <name evidence="5" type="ORF">GLOINDRAFT_94334</name>
</gene>
<organism evidence="5">
    <name type="scientific">Rhizophagus irregularis (strain DAOM 181602 / DAOM 197198 / MUCL 43194)</name>
    <name type="common">Arbuscular mycorrhizal fungus</name>
    <name type="synonym">Glomus intraradices</name>
    <dbReference type="NCBI Taxonomy" id="747089"/>
    <lineage>
        <taxon>Eukaryota</taxon>
        <taxon>Fungi</taxon>
        <taxon>Fungi incertae sedis</taxon>
        <taxon>Mucoromycota</taxon>
        <taxon>Glomeromycotina</taxon>
        <taxon>Glomeromycetes</taxon>
        <taxon>Glomerales</taxon>
        <taxon>Glomeraceae</taxon>
        <taxon>Rhizophagus</taxon>
    </lineage>
</organism>
<dbReference type="VEuPathDB" id="FungiDB:RhiirFUN_016559"/>
<name>U9UAC4_RHIID</name>
<keyword evidence="2" id="KW-0863">Zinc-finger</keyword>
<keyword evidence="1" id="KW-0479">Metal-binding</keyword>
<dbReference type="Pfam" id="PF02892">
    <property type="entry name" value="zf-BED"/>
    <property type="match status" value="1"/>
</dbReference>
<sequence length="163" mass="19153">MPILVRRPQDSVWEHFIKTPLLTAGHFTAECLYCEKKWTRGRPQELQVYLAKDCLNVDEKTRREYIQKILQLYNDDDTEDNKRFRIEQLNITDFWDVDQNSVELLLNTPFAVVKNLFFVDLIIKLQPGYKLPSRKKLAGIMLSHAVVKIEDQVNSILGKNTIF</sequence>
<evidence type="ECO:0000256" key="3">
    <source>
        <dbReference type="ARBA" id="ARBA00022833"/>
    </source>
</evidence>
<evidence type="ECO:0000259" key="4">
    <source>
        <dbReference type="Pfam" id="PF02892"/>
    </source>
</evidence>
<dbReference type="HOGENOM" id="CLU_076413_1_0_1"/>
<evidence type="ECO:0000256" key="1">
    <source>
        <dbReference type="ARBA" id="ARBA00022723"/>
    </source>
</evidence>
<accession>U9UAC4</accession>
<dbReference type="InterPro" id="IPR003656">
    <property type="entry name" value="Znf_BED"/>
</dbReference>
<feature type="domain" description="BED-type" evidence="4">
    <location>
        <begin position="11"/>
        <end position="41"/>
    </location>
</feature>
<reference evidence="5" key="1">
    <citation type="submission" date="2013-07" db="EMBL/GenBank/DDBJ databases">
        <title>The genome of an arbuscular mycorrhizal fungus provides insights into the evolution of the oldest plant symbiosis.</title>
        <authorList>
            <consortium name="DOE Joint Genome Institute"/>
            <person name="Tisserant E."/>
            <person name="Malbreil M."/>
            <person name="Kuo A."/>
            <person name="Kohler A."/>
            <person name="Symeonidi A."/>
            <person name="Balestrini R."/>
            <person name="Charron P."/>
            <person name="Duensing N."/>
            <person name="Frei-dit-Frey N."/>
            <person name="Gianinazzi-Pearson V."/>
            <person name="Gilbert B."/>
            <person name="Handa Y."/>
            <person name="Hijri M."/>
            <person name="Kaul R."/>
            <person name="Kawaguchi M."/>
            <person name="Krajinski F."/>
            <person name="Lammers P."/>
            <person name="Lapierre D."/>
            <person name="Masclaux F.G."/>
            <person name="Murat C."/>
            <person name="Morin E."/>
            <person name="Ndikumana S."/>
            <person name="Pagni M."/>
            <person name="Petitpierre D."/>
            <person name="Requena N."/>
            <person name="Rosikiewicz P."/>
            <person name="Riley R."/>
            <person name="Saito K."/>
            <person name="San Clemente H."/>
            <person name="Shapiro H."/>
            <person name="van Tuinen D."/>
            <person name="Becard G."/>
            <person name="Bonfante P."/>
            <person name="Paszkowski U."/>
            <person name="Shachar-Hill Y."/>
            <person name="Young J.P."/>
            <person name="Sanders I.R."/>
            <person name="Henrissat B."/>
            <person name="Rensing S.A."/>
            <person name="Grigoriev I.V."/>
            <person name="Corradi N."/>
            <person name="Roux C."/>
            <person name="Martin F."/>
        </authorList>
    </citation>
    <scope>NUCLEOTIDE SEQUENCE</scope>
    <source>
        <strain evidence="5">DAOM 197198</strain>
    </source>
</reference>
<keyword evidence="3" id="KW-0862">Zinc</keyword>
<dbReference type="GO" id="GO:0008270">
    <property type="term" value="F:zinc ion binding"/>
    <property type="evidence" value="ECO:0007669"/>
    <property type="project" value="UniProtKB-KW"/>
</dbReference>
<dbReference type="AlphaFoldDB" id="U9UAC4"/>
<proteinExistence type="predicted"/>
<evidence type="ECO:0000313" key="5">
    <source>
        <dbReference type="EMBL" id="ESA16632.1"/>
    </source>
</evidence>
<dbReference type="EMBL" id="KI280905">
    <property type="protein sequence ID" value="ESA16632.1"/>
    <property type="molecule type" value="Genomic_DNA"/>
</dbReference>
<evidence type="ECO:0000256" key="2">
    <source>
        <dbReference type="ARBA" id="ARBA00022771"/>
    </source>
</evidence>
<protein>
    <recommendedName>
        <fullName evidence="4">BED-type domain-containing protein</fullName>
    </recommendedName>
</protein>